<dbReference type="Proteomes" id="UP000196138">
    <property type="component" value="Chromosome"/>
</dbReference>
<proteinExistence type="inferred from homology"/>
<name>A0A1Y0ENG0_9BURK</name>
<comment type="similarity">
    <text evidence="1">Belongs to the UPF0065 (bug) family.</text>
</comment>
<dbReference type="RefSeq" id="WP_087280992.1">
    <property type="nucleotide sequence ID" value="NZ_CP021455.1"/>
</dbReference>
<gene>
    <name evidence="2" type="ORF">CCO03_10925</name>
</gene>
<dbReference type="PANTHER" id="PTHR42928:SF5">
    <property type="entry name" value="BLR1237 PROTEIN"/>
    <property type="match status" value="1"/>
</dbReference>
<dbReference type="SUPFAM" id="SSF53850">
    <property type="entry name" value="Periplasmic binding protein-like II"/>
    <property type="match status" value="1"/>
</dbReference>
<sequence length="330" mass="35546">MSKLNRRQFQTLGAAALGFPAVVRAQDKYPNRPVRVVVPFAPGGGTDTLGRAICQKLTESLGQPFVIDNKPGASGIIGTDAVAKAAPDGYTLNFNISTALLINQFLYNKLPYNPLKDLSMVYKAADGYTILAVHPSLPVKTGTELMEYIKANRGKLTYGSYGQGSFPHLAGAYLDHITNGGMQHAAYKGEAPCVQDLLSGQIHMTWASAMNLKQHAATGKLKLIGVQGNKRLPTLPDLPTLPESGLKGDAFELVGFLAMAAPAKTPMAIQELIAAEIRKAFADPAMKERIDTMGYGMVPDSSPERFLADYKRDTPKWEALVKLSGVKLDI</sequence>
<dbReference type="CDD" id="cd13578">
    <property type="entry name" value="PBP2_Bug27"/>
    <property type="match status" value="1"/>
</dbReference>
<dbReference type="PANTHER" id="PTHR42928">
    <property type="entry name" value="TRICARBOXYLATE-BINDING PROTEIN"/>
    <property type="match status" value="1"/>
</dbReference>
<dbReference type="EMBL" id="CP021455">
    <property type="protein sequence ID" value="ARU05137.1"/>
    <property type="molecule type" value="Genomic_DNA"/>
</dbReference>
<dbReference type="Pfam" id="PF03401">
    <property type="entry name" value="TctC"/>
    <property type="match status" value="1"/>
</dbReference>
<organism evidence="2 3">
    <name type="scientific">Comamonas serinivorans</name>
    <dbReference type="NCBI Taxonomy" id="1082851"/>
    <lineage>
        <taxon>Bacteria</taxon>
        <taxon>Pseudomonadati</taxon>
        <taxon>Pseudomonadota</taxon>
        <taxon>Betaproteobacteria</taxon>
        <taxon>Burkholderiales</taxon>
        <taxon>Comamonadaceae</taxon>
        <taxon>Comamonas</taxon>
    </lineage>
</organism>
<dbReference type="InterPro" id="IPR042100">
    <property type="entry name" value="Bug_dom1"/>
</dbReference>
<dbReference type="Gene3D" id="3.40.190.10">
    <property type="entry name" value="Periplasmic binding protein-like II"/>
    <property type="match status" value="1"/>
</dbReference>
<dbReference type="InterPro" id="IPR005064">
    <property type="entry name" value="BUG"/>
</dbReference>
<evidence type="ECO:0000256" key="1">
    <source>
        <dbReference type="ARBA" id="ARBA00006987"/>
    </source>
</evidence>
<reference evidence="2 3" key="1">
    <citation type="submission" date="2017-05" db="EMBL/GenBank/DDBJ databases">
        <authorList>
            <person name="Song R."/>
            <person name="Chenine A.L."/>
            <person name="Ruprecht R.M."/>
        </authorList>
    </citation>
    <scope>NUCLEOTIDE SEQUENCE [LARGE SCALE GENOMIC DNA]</scope>
    <source>
        <strain evidence="2 3">DSM 26136</strain>
    </source>
</reference>
<dbReference type="AlphaFoldDB" id="A0A1Y0ENG0"/>
<protein>
    <submittedName>
        <fullName evidence="2">ABC transporter substrate-binding protein</fullName>
    </submittedName>
</protein>
<dbReference type="KEGG" id="cser:CCO03_10925"/>
<keyword evidence="3" id="KW-1185">Reference proteome</keyword>
<dbReference type="PIRSF" id="PIRSF017082">
    <property type="entry name" value="YflP"/>
    <property type="match status" value="1"/>
</dbReference>
<dbReference type="OrthoDB" id="8678477at2"/>
<accession>A0A1Y0ENG0</accession>
<evidence type="ECO:0000313" key="2">
    <source>
        <dbReference type="EMBL" id="ARU05137.1"/>
    </source>
</evidence>
<evidence type="ECO:0000313" key="3">
    <source>
        <dbReference type="Proteomes" id="UP000196138"/>
    </source>
</evidence>
<dbReference type="Gene3D" id="3.40.190.150">
    <property type="entry name" value="Bordetella uptake gene, domain 1"/>
    <property type="match status" value="1"/>
</dbReference>